<organism evidence="12 14">
    <name type="scientific">Corynebacterium amycolatum</name>
    <dbReference type="NCBI Taxonomy" id="43765"/>
    <lineage>
        <taxon>Bacteria</taxon>
        <taxon>Bacillati</taxon>
        <taxon>Actinomycetota</taxon>
        <taxon>Actinomycetes</taxon>
        <taxon>Mycobacteriales</taxon>
        <taxon>Corynebacteriaceae</taxon>
        <taxon>Corynebacterium</taxon>
    </lineage>
</organism>
<dbReference type="PANTHER" id="PTHR43290:SF2">
    <property type="entry name" value="MEVALONATE KINASE"/>
    <property type="match status" value="1"/>
</dbReference>
<dbReference type="Proteomes" id="UP000595198">
    <property type="component" value="Chromosome"/>
</dbReference>
<dbReference type="Gene3D" id="3.30.230.10">
    <property type="match status" value="1"/>
</dbReference>
<keyword evidence="6" id="KW-0067">ATP-binding</keyword>
<proteinExistence type="predicted"/>
<keyword evidence="5 12" id="KW-0418">Kinase</keyword>
<dbReference type="InterPro" id="IPR020568">
    <property type="entry name" value="Ribosomal_Su5_D2-typ_SF"/>
</dbReference>
<evidence type="ECO:0000256" key="2">
    <source>
        <dbReference type="ARBA" id="ARBA00022516"/>
    </source>
</evidence>
<dbReference type="InterPro" id="IPR006205">
    <property type="entry name" value="Mev_gal_kin"/>
</dbReference>
<keyword evidence="3 12" id="KW-0808">Transferase</keyword>
<dbReference type="NCBIfam" id="TIGR00549">
    <property type="entry name" value="mevalon_kin"/>
    <property type="match status" value="1"/>
</dbReference>
<dbReference type="Proteomes" id="UP000594774">
    <property type="component" value="Chromosome"/>
</dbReference>
<accession>A0AB37GCV5</accession>
<protein>
    <submittedName>
        <fullName evidence="12">Mevalonate kinase</fullName>
        <ecNumber evidence="12">2.7.1.36</ecNumber>
    </submittedName>
</protein>
<dbReference type="GO" id="GO:0019287">
    <property type="term" value="P:isopentenyl diphosphate biosynthetic process, mevalonate pathway"/>
    <property type="evidence" value="ECO:0007669"/>
    <property type="project" value="TreeGrafter"/>
</dbReference>
<gene>
    <name evidence="12" type="primary">mvk</name>
    <name evidence="12" type="ORF">I6G95_04905</name>
    <name evidence="13" type="ORF">I6H48_05480</name>
</gene>
<keyword evidence="1" id="KW-0963">Cytoplasm</keyword>
<evidence type="ECO:0000256" key="6">
    <source>
        <dbReference type="ARBA" id="ARBA00022840"/>
    </source>
</evidence>
<evidence type="ECO:0000256" key="4">
    <source>
        <dbReference type="ARBA" id="ARBA00022741"/>
    </source>
</evidence>
<dbReference type="EC" id="2.7.1.36" evidence="12"/>
<dbReference type="Pfam" id="PF00288">
    <property type="entry name" value="GHMP_kinases_N"/>
    <property type="match status" value="1"/>
</dbReference>
<feature type="domain" description="GHMP kinase N-terminal" evidence="10">
    <location>
        <begin position="106"/>
        <end position="184"/>
    </location>
</feature>
<evidence type="ECO:0000256" key="1">
    <source>
        <dbReference type="ARBA" id="ARBA00022490"/>
    </source>
</evidence>
<evidence type="ECO:0000259" key="11">
    <source>
        <dbReference type="Pfam" id="PF08544"/>
    </source>
</evidence>
<dbReference type="InterPro" id="IPR036554">
    <property type="entry name" value="GHMP_kinase_C_sf"/>
</dbReference>
<dbReference type="SUPFAM" id="SSF54211">
    <property type="entry name" value="Ribosomal protein S5 domain 2-like"/>
    <property type="match status" value="1"/>
</dbReference>
<dbReference type="GO" id="GO:0005524">
    <property type="term" value="F:ATP binding"/>
    <property type="evidence" value="ECO:0007669"/>
    <property type="project" value="UniProtKB-KW"/>
</dbReference>
<keyword evidence="4" id="KW-0547">Nucleotide-binding</keyword>
<keyword evidence="7" id="KW-0460">Magnesium</keyword>
<dbReference type="PRINTS" id="PR00959">
    <property type="entry name" value="MEVGALKINASE"/>
</dbReference>
<keyword evidence="15" id="KW-1185">Reference proteome</keyword>
<evidence type="ECO:0000313" key="14">
    <source>
        <dbReference type="Proteomes" id="UP000594774"/>
    </source>
</evidence>
<evidence type="ECO:0000313" key="15">
    <source>
        <dbReference type="Proteomes" id="UP000595198"/>
    </source>
</evidence>
<evidence type="ECO:0000256" key="9">
    <source>
        <dbReference type="ARBA" id="ARBA00029438"/>
    </source>
</evidence>
<dbReference type="GO" id="GO:0005829">
    <property type="term" value="C:cytosol"/>
    <property type="evidence" value="ECO:0007669"/>
    <property type="project" value="TreeGrafter"/>
</dbReference>
<keyword evidence="8" id="KW-0443">Lipid metabolism</keyword>
<dbReference type="Gene3D" id="3.30.70.890">
    <property type="entry name" value="GHMP kinase, C-terminal domain"/>
    <property type="match status" value="1"/>
</dbReference>
<feature type="domain" description="GHMP kinase C-terminal" evidence="11">
    <location>
        <begin position="254"/>
        <end position="329"/>
    </location>
</feature>
<sequence length="345" mass="36514">MCSFVTSVDNASVDDFGLDKSEELETGEFYALANEQGAAFGEGHAKSILLGEHSVVYGKPAIALPVTSLRTMAWIDRVEDSPVLFSMDGEVIDIDELPERFASIAAALRAGLRTFGIPERDLLIRLRSGIPPAAGLGGSAAVAHALIDAVRDLVDGTLTERQRFDLVQEAERLAHGNPSGLDATVARASRPVYFKQGEFHPLQVAKKMWLVLGDTGVRGSTSLAVARVRGFVDSHRVHGQELLDHLGQLTDAAVHNLAKGDFVRLGHRMDSAQEALEELGVGHESITDLVTAARLAGAHGAKLTGAGCGGCVMALAESADHAELISHAMMGANAVATWTVEVNPS</sequence>
<evidence type="ECO:0000313" key="12">
    <source>
        <dbReference type="EMBL" id="QPR31759.1"/>
    </source>
</evidence>
<evidence type="ECO:0000256" key="7">
    <source>
        <dbReference type="ARBA" id="ARBA00022842"/>
    </source>
</evidence>
<dbReference type="InterPro" id="IPR006204">
    <property type="entry name" value="GHMP_kinase_N_dom"/>
</dbReference>
<keyword evidence="2" id="KW-0444">Lipid biosynthesis</keyword>
<evidence type="ECO:0000313" key="13">
    <source>
        <dbReference type="EMBL" id="QQB83638.1"/>
    </source>
</evidence>
<dbReference type="Pfam" id="PF08544">
    <property type="entry name" value="GHMP_kinases_C"/>
    <property type="match status" value="1"/>
</dbReference>
<dbReference type="InterPro" id="IPR014721">
    <property type="entry name" value="Ribsml_uS5_D2-typ_fold_subgr"/>
</dbReference>
<dbReference type="GO" id="GO:0004496">
    <property type="term" value="F:mevalonate kinase activity"/>
    <property type="evidence" value="ECO:0007669"/>
    <property type="project" value="UniProtKB-EC"/>
</dbReference>
<reference evidence="14 15" key="1">
    <citation type="submission" date="2020-12" db="EMBL/GenBank/DDBJ databases">
        <title>FDA dAtabase for Regulatory Grade micrObial Sequences (FDA-ARGOS): Supporting development and validation of Infectious Disease Dx tests.</title>
        <authorList>
            <person name="Sproer C."/>
            <person name="Gronow S."/>
            <person name="Severitt S."/>
            <person name="Schroder I."/>
            <person name="Tallon L."/>
            <person name="Sadzewicz L."/>
            <person name="Zhao X."/>
            <person name="Boylan J."/>
            <person name="Ott S."/>
            <person name="Bowen H."/>
            <person name="Vavikolanu K."/>
            <person name="Mehta A."/>
            <person name="Aluvathingal J."/>
            <person name="Nadendla S."/>
            <person name="Lowell S."/>
            <person name="Myers T."/>
            <person name="Yan Y."/>
            <person name="Sichtig H."/>
        </authorList>
    </citation>
    <scope>NUCLEOTIDE SEQUENCE [LARGE SCALE GENOMIC DNA]</scope>
    <source>
        <strain evidence="12 14">FDAARGOS_938</strain>
        <strain evidence="13 15">FDAARGOS_991</strain>
    </source>
</reference>
<evidence type="ECO:0000256" key="8">
    <source>
        <dbReference type="ARBA" id="ARBA00023098"/>
    </source>
</evidence>
<dbReference type="EMBL" id="CP065628">
    <property type="protein sequence ID" value="QPR31759.1"/>
    <property type="molecule type" value="Genomic_DNA"/>
</dbReference>
<evidence type="ECO:0000256" key="5">
    <source>
        <dbReference type="ARBA" id="ARBA00022777"/>
    </source>
</evidence>
<evidence type="ECO:0000256" key="3">
    <source>
        <dbReference type="ARBA" id="ARBA00022679"/>
    </source>
</evidence>
<evidence type="ECO:0000259" key="10">
    <source>
        <dbReference type="Pfam" id="PF00288"/>
    </source>
</evidence>
<dbReference type="SUPFAM" id="SSF55060">
    <property type="entry name" value="GHMP Kinase, C-terminal domain"/>
    <property type="match status" value="1"/>
</dbReference>
<dbReference type="AlphaFoldDB" id="A0AB37GCV5"/>
<dbReference type="EMBL" id="CP066023">
    <property type="protein sequence ID" value="QQB83638.1"/>
    <property type="molecule type" value="Genomic_DNA"/>
</dbReference>
<name>A0AB37GCV5_CORAY</name>
<dbReference type="InterPro" id="IPR013750">
    <property type="entry name" value="GHMP_kinase_C_dom"/>
</dbReference>
<comment type="pathway">
    <text evidence="9">Isoprenoid biosynthesis; isopentenyl diphosphate biosynthesis via mevalonate pathway; isopentenyl diphosphate from (R)-mevalonate: step 1/3.</text>
</comment>
<dbReference type="PANTHER" id="PTHR43290">
    <property type="entry name" value="MEVALONATE KINASE"/>
    <property type="match status" value="1"/>
</dbReference>